<name>A0A438J753_VITVI</name>
<evidence type="ECO:0000313" key="3">
    <source>
        <dbReference type="Proteomes" id="UP000288805"/>
    </source>
</evidence>
<dbReference type="SUPFAM" id="SSF53098">
    <property type="entry name" value="Ribonuclease H-like"/>
    <property type="match status" value="1"/>
</dbReference>
<organism evidence="2 3">
    <name type="scientific">Vitis vinifera</name>
    <name type="common">Grape</name>
    <dbReference type="NCBI Taxonomy" id="29760"/>
    <lineage>
        <taxon>Eukaryota</taxon>
        <taxon>Viridiplantae</taxon>
        <taxon>Streptophyta</taxon>
        <taxon>Embryophyta</taxon>
        <taxon>Tracheophyta</taxon>
        <taxon>Spermatophyta</taxon>
        <taxon>Magnoliopsida</taxon>
        <taxon>eudicotyledons</taxon>
        <taxon>Gunneridae</taxon>
        <taxon>Pentapetalae</taxon>
        <taxon>rosids</taxon>
        <taxon>Vitales</taxon>
        <taxon>Vitaceae</taxon>
        <taxon>Viteae</taxon>
        <taxon>Vitis</taxon>
    </lineage>
</organism>
<dbReference type="Pfam" id="PF25597">
    <property type="entry name" value="SH3_retrovirus"/>
    <property type="match status" value="1"/>
</dbReference>
<dbReference type="InterPro" id="IPR012337">
    <property type="entry name" value="RNaseH-like_sf"/>
</dbReference>
<reference evidence="2 3" key="1">
    <citation type="journal article" date="2018" name="PLoS Genet.">
        <title>Population sequencing reveals clonal diversity and ancestral inbreeding in the grapevine cultivar Chardonnay.</title>
        <authorList>
            <person name="Roach M.J."/>
            <person name="Johnson D.L."/>
            <person name="Bohlmann J."/>
            <person name="van Vuuren H.J."/>
            <person name="Jones S.J."/>
            <person name="Pretorius I.S."/>
            <person name="Schmidt S.A."/>
            <person name="Borneman A.R."/>
        </authorList>
    </citation>
    <scope>NUCLEOTIDE SEQUENCE [LARGE SCALE GENOMIC DNA]</scope>
    <source>
        <strain evidence="3">cv. Chardonnay</strain>
        <tissue evidence="2">Leaf</tissue>
    </source>
</reference>
<dbReference type="Gene3D" id="3.30.420.10">
    <property type="entry name" value="Ribonuclease H-like superfamily/Ribonuclease H"/>
    <property type="match status" value="1"/>
</dbReference>
<evidence type="ECO:0000313" key="2">
    <source>
        <dbReference type="EMBL" id="RVX04793.1"/>
    </source>
</evidence>
<dbReference type="AlphaFoldDB" id="A0A438J753"/>
<protein>
    <recommendedName>
        <fullName evidence="1">Retroviral polymerase SH3-like domain-containing protein</fullName>
    </recommendedName>
</protein>
<proteinExistence type="predicted"/>
<gene>
    <name evidence="2" type="ORF">CK203_025003</name>
</gene>
<sequence length="291" mass="33423">MAATSSFQLRIVHRLKNWIVDFLSFEMGQFEQNCRSHGIKLEKTVLKTPQQNGVAKRMNRTICDRIRCMLSHAFIHVPRDKRSKLDNKTKQCIFLGYSNEDFGYREVVQEEQVDTIDRNDESTVDDIEENPTIENDGLKQQQEQAISELPTKTQLRRSTKECKPSRRDFLTHDKMSLIQVVLGLAASMNLELEQLDVKTSFLHDLSKSFEMNDFGPVPSNPSREHWAAVKWSQVSEGYAGDVDSRKSTSGYLITFQGEQCHGNQGCRNVLLCRPQRLNILLSLKLARSHYG</sequence>
<dbReference type="PANTHER" id="PTHR42648:SF28">
    <property type="entry name" value="TRANSPOSON-ENCODED PROTEIN WITH RIBONUCLEASE H-LIKE AND RETROVIRUS ZINC FINGER-LIKE DOMAINS"/>
    <property type="match status" value="1"/>
</dbReference>
<dbReference type="Proteomes" id="UP000288805">
    <property type="component" value="Unassembled WGS sequence"/>
</dbReference>
<evidence type="ECO:0000259" key="1">
    <source>
        <dbReference type="Pfam" id="PF25597"/>
    </source>
</evidence>
<dbReference type="GO" id="GO:0003676">
    <property type="term" value="F:nucleic acid binding"/>
    <property type="evidence" value="ECO:0007669"/>
    <property type="project" value="InterPro"/>
</dbReference>
<feature type="domain" description="Retroviral polymerase SH3-like" evidence="1">
    <location>
        <begin position="71"/>
        <end position="105"/>
    </location>
</feature>
<dbReference type="EMBL" id="QGNW01000059">
    <property type="protein sequence ID" value="RVX04793.1"/>
    <property type="molecule type" value="Genomic_DNA"/>
</dbReference>
<dbReference type="InterPro" id="IPR036397">
    <property type="entry name" value="RNaseH_sf"/>
</dbReference>
<comment type="caution">
    <text evidence="2">The sequence shown here is derived from an EMBL/GenBank/DDBJ whole genome shotgun (WGS) entry which is preliminary data.</text>
</comment>
<dbReference type="InterPro" id="IPR057670">
    <property type="entry name" value="SH3_retrovirus"/>
</dbReference>
<dbReference type="InterPro" id="IPR039537">
    <property type="entry name" value="Retrotran_Ty1/copia-like"/>
</dbReference>
<dbReference type="PANTHER" id="PTHR42648">
    <property type="entry name" value="TRANSPOSASE, PUTATIVE-RELATED"/>
    <property type="match status" value="1"/>
</dbReference>
<accession>A0A438J753</accession>